<dbReference type="EC" id="2.7.11.1" evidence="3"/>
<evidence type="ECO:0000313" key="18">
    <source>
        <dbReference type="Proteomes" id="UP000327468"/>
    </source>
</evidence>
<keyword evidence="6" id="KW-0808">Transferase</keyword>
<feature type="compositionally biased region" description="Polar residues" evidence="15">
    <location>
        <begin position="286"/>
        <end position="313"/>
    </location>
</feature>
<comment type="subcellular location">
    <subcellularLocation>
        <location evidence="1">Endoplasmic reticulum</location>
    </subcellularLocation>
</comment>
<keyword evidence="9" id="KW-0256">Endoplasmic reticulum</keyword>
<keyword evidence="10 14" id="KW-0067">ATP-binding</keyword>
<evidence type="ECO:0000259" key="16">
    <source>
        <dbReference type="PROSITE" id="PS50011"/>
    </source>
</evidence>
<dbReference type="InterPro" id="IPR051138">
    <property type="entry name" value="PIM_Ser/Thr_kinase"/>
</dbReference>
<evidence type="ECO:0000256" key="2">
    <source>
        <dbReference type="ARBA" id="ARBA00005505"/>
    </source>
</evidence>
<gene>
    <name evidence="17" type="ORF">PHYPO_G00041610</name>
</gene>
<keyword evidence="5" id="KW-0723">Serine/threonine-protein kinase</keyword>
<sequence>MPNFMYQPDDGDVADIQNAVFPGPLMSNKMQKEDLIRFIQYKARECLQQIEKPDQKEAYFFWQIMDLFCRRNGKVMMAQAATILFKGYSLLRKKLRGTRNLKNWCIPLGQLLCSSTPDDEHREAVMKMGDDLAFRGLTYATHICYVVAKVELGTAGSQFELIGCNSLPFGLTVLTAAVERTEVYEYVLSLTSGLAQPNFQIFKLYHASRLAQAEFPDKALQYCETITRAVISFPSSIKRSFIERLILLSNNVRKGEGEEPMWLLELCQLHRVKVADANANADREQNSTSTSSEVEIKFQNSESGSMSDETPALQSTDLELQTDTEVVFDSRYTMGELLGKGGFGSVYAGIRKEDGKEVAIKYVDKDHFSRHVIIPGETCELPVEVALMKIVSMPPRCSNVVELLEWFDMFDCIILVLERPSPCMDLREFCKLQNGRLSEAQTRDIMLQVVRAARHCCDRGVLHRDIKAQNLLINTETLQVKLIDFGCGDLLKDSPYRMYAGTLAFCPPEWVMFKRYEGIPATIWGLGVLLYNLVCGDYPFKSENDLEVGHLKLCPGVSRDFLDLMMWCLELKPDLRPSFEDVTRHEWFTDRVQDKVQIPLGTKDVVTP</sequence>
<feature type="domain" description="Protein kinase" evidence="16">
    <location>
        <begin position="332"/>
        <end position="588"/>
    </location>
</feature>
<evidence type="ECO:0000256" key="6">
    <source>
        <dbReference type="ARBA" id="ARBA00022679"/>
    </source>
</evidence>
<feature type="region of interest" description="Disordered" evidence="15">
    <location>
        <begin position="280"/>
        <end position="313"/>
    </location>
</feature>
<dbReference type="EMBL" id="VFJC01000014">
    <property type="protein sequence ID" value="KAB5553697.1"/>
    <property type="molecule type" value="Genomic_DNA"/>
</dbReference>
<dbReference type="PANTHER" id="PTHR22984">
    <property type="entry name" value="SERINE/THREONINE-PROTEIN KINASE PIM"/>
    <property type="match status" value="1"/>
</dbReference>
<dbReference type="Pfam" id="PF00069">
    <property type="entry name" value="Pkinase"/>
    <property type="match status" value="1"/>
</dbReference>
<dbReference type="Proteomes" id="UP000327468">
    <property type="component" value="Chromosome 13"/>
</dbReference>
<dbReference type="PROSITE" id="PS00108">
    <property type="entry name" value="PROTEIN_KINASE_ST"/>
    <property type="match status" value="1"/>
</dbReference>
<keyword evidence="8" id="KW-0418">Kinase</keyword>
<organism evidence="17 18">
    <name type="scientific">Pangasianodon hypophthalmus</name>
    <name type="common">Striped catfish</name>
    <name type="synonym">Helicophagus hypophthalmus</name>
    <dbReference type="NCBI Taxonomy" id="310915"/>
    <lineage>
        <taxon>Eukaryota</taxon>
        <taxon>Metazoa</taxon>
        <taxon>Chordata</taxon>
        <taxon>Craniata</taxon>
        <taxon>Vertebrata</taxon>
        <taxon>Euteleostomi</taxon>
        <taxon>Actinopterygii</taxon>
        <taxon>Neopterygii</taxon>
        <taxon>Teleostei</taxon>
        <taxon>Ostariophysi</taxon>
        <taxon>Siluriformes</taxon>
        <taxon>Pangasiidae</taxon>
        <taxon>Pangasianodon</taxon>
    </lineage>
</organism>
<evidence type="ECO:0000256" key="11">
    <source>
        <dbReference type="ARBA" id="ARBA00022892"/>
    </source>
</evidence>
<accession>A0A5N5MF68</accession>
<dbReference type="InterPro" id="IPR000719">
    <property type="entry name" value="Prot_kinase_dom"/>
</dbReference>
<keyword evidence="11" id="KW-0931">ER-Golgi transport</keyword>
<evidence type="ECO:0000256" key="13">
    <source>
        <dbReference type="ARBA" id="ARBA00048679"/>
    </source>
</evidence>
<dbReference type="SMART" id="SM00220">
    <property type="entry name" value="S_TKc"/>
    <property type="match status" value="1"/>
</dbReference>
<proteinExistence type="inferred from homology"/>
<dbReference type="InterPro" id="IPR011009">
    <property type="entry name" value="Kinase-like_dom_sf"/>
</dbReference>
<evidence type="ECO:0000256" key="14">
    <source>
        <dbReference type="PROSITE-ProRule" id="PRU10141"/>
    </source>
</evidence>
<dbReference type="GO" id="GO:0004674">
    <property type="term" value="F:protein serine/threonine kinase activity"/>
    <property type="evidence" value="ECO:0007669"/>
    <property type="project" value="UniProtKB-KW"/>
</dbReference>
<dbReference type="GO" id="GO:0016192">
    <property type="term" value="P:vesicle-mediated transport"/>
    <property type="evidence" value="ECO:0007669"/>
    <property type="project" value="UniProtKB-KW"/>
</dbReference>
<protein>
    <recommendedName>
        <fullName evidence="3">non-specific serine/threonine protein kinase</fullName>
        <ecNumber evidence="3">2.7.11.1</ecNumber>
    </recommendedName>
</protein>
<dbReference type="AlphaFoldDB" id="A0A5N5MF68"/>
<evidence type="ECO:0000256" key="10">
    <source>
        <dbReference type="ARBA" id="ARBA00022840"/>
    </source>
</evidence>
<dbReference type="InterPro" id="IPR017441">
    <property type="entry name" value="Protein_kinase_ATP_BS"/>
</dbReference>
<evidence type="ECO:0000256" key="7">
    <source>
        <dbReference type="ARBA" id="ARBA00022741"/>
    </source>
</evidence>
<name>A0A5N5MF68_PANHP</name>
<evidence type="ECO:0000256" key="4">
    <source>
        <dbReference type="ARBA" id="ARBA00022448"/>
    </source>
</evidence>
<dbReference type="Gene3D" id="1.10.510.10">
    <property type="entry name" value="Transferase(Phosphotransferase) domain 1"/>
    <property type="match status" value="1"/>
</dbReference>
<feature type="binding site" evidence="14">
    <location>
        <position position="361"/>
    </location>
    <ligand>
        <name>ATP</name>
        <dbReference type="ChEBI" id="CHEBI:30616"/>
    </ligand>
</feature>
<keyword evidence="4" id="KW-0813">Transport</keyword>
<dbReference type="GO" id="GO:0005524">
    <property type="term" value="F:ATP binding"/>
    <property type="evidence" value="ECO:0007669"/>
    <property type="project" value="UniProtKB-UniRule"/>
</dbReference>
<dbReference type="Gene3D" id="3.30.200.20">
    <property type="entry name" value="Phosphorylase Kinase, domain 1"/>
    <property type="match status" value="1"/>
</dbReference>
<dbReference type="InterPro" id="IPR024298">
    <property type="entry name" value="Sec16_Sec23-bd"/>
</dbReference>
<evidence type="ECO:0000256" key="15">
    <source>
        <dbReference type="SAM" id="MobiDB-lite"/>
    </source>
</evidence>
<evidence type="ECO:0000256" key="5">
    <source>
        <dbReference type="ARBA" id="ARBA00022527"/>
    </source>
</evidence>
<evidence type="ECO:0000256" key="9">
    <source>
        <dbReference type="ARBA" id="ARBA00022824"/>
    </source>
</evidence>
<comment type="catalytic activity">
    <reaction evidence="12">
        <text>L-threonyl-[protein] + ATP = O-phospho-L-threonyl-[protein] + ADP + H(+)</text>
        <dbReference type="Rhea" id="RHEA:46608"/>
        <dbReference type="Rhea" id="RHEA-COMP:11060"/>
        <dbReference type="Rhea" id="RHEA-COMP:11605"/>
        <dbReference type="ChEBI" id="CHEBI:15378"/>
        <dbReference type="ChEBI" id="CHEBI:30013"/>
        <dbReference type="ChEBI" id="CHEBI:30616"/>
        <dbReference type="ChEBI" id="CHEBI:61977"/>
        <dbReference type="ChEBI" id="CHEBI:456216"/>
        <dbReference type="EC" id="2.7.11.1"/>
    </reaction>
</comment>
<dbReference type="GO" id="GO:0007346">
    <property type="term" value="P:regulation of mitotic cell cycle"/>
    <property type="evidence" value="ECO:0007669"/>
    <property type="project" value="TreeGrafter"/>
</dbReference>
<comment type="caution">
    <text evidence="17">The sequence shown here is derived from an EMBL/GenBank/DDBJ whole genome shotgun (WGS) entry which is preliminary data.</text>
</comment>
<dbReference type="GO" id="GO:0005783">
    <property type="term" value="C:endoplasmic reticulum"/>
    <property type="evidence" value="ECO:0007669"/>
    <property type="project" value="UniProtKB-SubCell"/>
</dbReference>
<evidence type="ECO:0000256" key="12">
    <source>
        <dbReference type="ARBA" id="ARBA00047899"/>
    </source>
</evidence>
<comment type="catalytic activity">
    <reaction evidence="13">
        <text>L-seryl-[protein] + ATP = O-phospho-L-seryl-[protein] + ADP + H(+)</text>
        <dbReference type="Rhea" id="RHEA:17989"/>
        <dbReference type="Rhea" id="RHEA-COMP:9863"/>
        <dbReference type="Rhea" id="RHEA-COMP:11604"/>
        <dbReference type="ChEBI" id="CHEBI:15378"/>
        <dbReference type="ChEBI" id="CHEBI:29999"/>
        <dbReference type="ChEBI" id="CHEBI:30616"/>
        <dbReference type="ChEBI" id="CHEBI:83421"/>
        <dbReference type="ChEBI" id="CHEBI:456216"/>
        <dbReference type="EC" id="2.7.11.1"/>
    </reaction>
</comment>
<keyword evidence="7 14" id="KW-0547">Nucleotide-binding</keyword>
<dbReference type="GO" id="GO:0043066">
    <property type="term" value="P:negative regulation of apoptotic process"/>
    <property type="evidence" value="ECO:0007669"/>
    <property type="project" value="TreeGrafter"/>
</dbReference>
<dbReference type="SUPFAM" id="SSF56112">
    <property type="entry name" value="Protein kinase-like (PK-like)"/>
    <property type="match status" value="1"/>
</dbReference>
<dbReference type="PROSITE" id="PS50011">
    <property type="entry name" value="PROTEIN_KINASE_DOM"/>
    <property type="match status" value="1"/>
</dbReference>
<keyword evidence="18" id="KW-1185">Reference proteome</keyword>
<dbReference type="PROSITE" id="PS00107">
    <property type="entry name" value="PROTEIN_KINASE_ATP"/>
    <property type="match status" value="1"/>
</dbReference>
<evidence type="ECO:0000256" key="8">
    <source>
        <dbReference type="ARBA" id="ARBA00022777"/>
    </source>
</evidence>
<comment type="similarity">
    <text evidence="2">Belongs to the protein kinase superfamily. CAMK Ser/Thr protein kinase family. PIM subfamily.</text>
</comment>
<evidence type="ECO:0000256" key="1">
    <source>
        <dbReference type="ARBA" id="ARBA00004240"/>
    </source>
</evidence>
<evidence type="ECO:0000256" key="3">
    <source>
        <dbReference type="ARBA" id="ARBA00012513"/>
    </source>
</evidence>
<dbReference type="Pfam" id="PF12931">
    <property type="entry name" value="TPR_Sec16"/>
    <property type="match status" value="1"/>
</dbReference>
<reference evidence="17 18" key="1">
    <citation type="submission" date="2019-06" db="EMBL/GenBank/DDBJ databases">
        <title>A chromosome-scale genome assembly of the striped catfish, Pangasianodon hypophthalmus.</title>
        <authorList>
            <person name="Wen M."/>
            <person name="Zahm M."/>
            <person name="Roques C."/>
            <person name="Cabau C."/>
            <person name="Klopp C."/>
            <person name="Donnadieu C."/>
            <person name="Jouanno E."/>
            <person name="Avarre J.-C."/>
            <person name="Campet M."/>
            <person name="Ha T.T.T."/>
            <person name="Dugue R."/>
            <person name="Lampietro C."/>
            <person name="Louis A."/>
            <person name="Herpin A."/>
            <person name="Echchiki A."/>
            <person name="Berthelot C."/>
            <person name="Parey E."/>
            <person name="Roest-Crollius H."/>
            <person name="Braasch I."/>
            <person name="Postlethwait J."/>
            <person name="Bobe J."/>
            <person name="Montfort J."/>
            <person name="Bouchez O."/>
            <person name="Begum T."/>
            <person name="Schartl M."/>
            <person name="Guiguen Y."/>
        </authorList>
    </citation>
    <scope>NUCLEOTIDE SEQUENCE [LARGE SCALE GENOMIC DNA]</scope>
    <source>
        <strain evidence="17 18">Indonesia</strain>
        <tissue evidence="17">Blood</tissue>
    </source>
</reference>
<dbReference type="PANTHER" id="PTHR22984:SF11">
    <property type="entry name" value="AURORA KINASE-RELATED"/>
    <property type="match status" value="1"/>
</dbReference>
<evidence type="ECO:0000313" key="17">
    <source>
        <dbReference type="EMBL" id="KAB5553697.1"/>
    </source>
</evidence>
<dbReference type="InterPro" id="IPR008271">
    <property type="entry name" value="Ser/Thr_kinase_AS"/>
</dbReference>